<name>A0AAV4NZ56_CAEEX</name>
<proteinExistence type="predicted"/>
<keyword evidence="2" id="KW-1185">Reference proteome</keyword>
<gene>
    <name evidence="1" type="ORF">CEXT_759371</name>
</gene>
<dbReference type="EMBL" id="BPLR01021311">
    <property type="protein sequence ID" value="GIX88332.1"/>
    <property type="molecule type" value="Genomic_DNA"/>
</dbReference>
<accession>A0AAV4NZ56</accession>
<organism evidence="1 2">
    <name type="scientific">Caerostris extrusa</name>
    <name type="common">Bark spider</name>
    <name type="synonym">Caerostris bankana</name>
    <dbReference type="NCBI Taxonomy" id="172846"/>
    <lineage>
        <taxon>Eukaryota</taxon>
        <taxon>Metazoa</taxon>
        <taxon>Ecdysozoa</taxon>
        <taxon>Arthropoda</taxon>
        <taxon>Chelicerata</taxon>
        <taxon>Arachnida</taxon>
        <taxon>Araneae</taxon>
        <taxon>Araneomorphae</taxon>
        <taxon>Entelegynae</taxon>
        <taxon>Araneoidea</taxon>
        <taxon>Araneidae</taxon>
        <taxon>Caerostris</taxon>
    </lineage>
</organism>
<sequence length="133" mass="15201">MMRRIFMHSRRADAMVCENNWRSATLRVPSRMNSGSKFWSPEWAQEGGDHDLSAFIFSICIALCLFCPKCCRLLGKTLSTRCVLCLIDRSLALLLWQLNYQQGMRMFDRSCMSPSEGSDSADVDSTMQIIPFT</sequence>
<evidence type="ECO:0000313" key="1">
    <source>
        <dbReference type="EMBL" id="GIX88332.1"/>
    </source>
</evidence>
<dbReference type="Proteomes" id="UP001054945">
    <property type="component" value="Unassembled WGS sequence"/>
</dbReference>
<evidence type="ECO:0000313" key="2">
    <source>
        <dbReference type="Proteomes" id="UP001054945"/>
    </source>
</evidence>
<comment type="caution">
    <text evidence="1">The sequence shown here is derived from an EMBL/GenBank/DDBJ whole genome shotgun (WGS) entry which is preliminary data.</text>
</comment>
<reference evidence="1 2" key="1">
    <citation type="submission" date="2021-06" db="EMBL/GenBank/DDBJ databases">
        <title>Caerostris extrusa draft genome.</title>
        <authorList>
            <person name="Kono N."/>
            <person name="Arakawa K."/>
        </authorList>
    </citation>
    <scope>NUCLEOTIDE SEQUENCE [LARGE SCALE GENOMIC DNA]</scope>
</reference>
<dbReference type="AlphaFoldDB" id="A0AAV4NZ56"/>
<protein>
    <submittedName>
        <fullName evidence="1">Uncharacterized protein</fullName>
    </submittedName>
</protein>